<name>A0ABT3CRR6_9BACT</name>
<evidence type="ECO:0000313" key="3">
    <source>
        <dbReference type="Proteomes" id="UP001300692"/>
    </source>
</evidence>
<feature type="domain" description="Peptidoglycan beta-N-acetylmuramidase NamZ N-terminal" evidence="1">
    <location>
        <begin position="35"/>
        <end position="81"/>
    </location>
</feature>
<dbReference type="EMBL" id="JAOYOD010000001">
    <property type="protein sequence ID" value="MCV9386160.1"/>
    <property type="molecule type" value="Genomic_DNA"/>
</dbReference>
<sequence>MALSLCHGQSSSTFSVITGAERMDQYLPMLEGKKVGLLVNHTSTIGSTHLLDTLISRQVNVVRIFAPEHGFRGEMANGETVLRW</sequence>
<dbReference type="InterPro" id="IPR008302">
    <property type="entry name" value="NamZ"/>
</dbReference>
<accession>A0ABT3CRR6</accession>
<comment type="caution">
    <text evidence="2">The sequence shown here is derived from an EMBL/GenBank/DDBJ whole genome shotgun (WGS) entry which is preliminary data.</text>
</comment>
<dbReference type="RefSeq" id="WP_264136945.1">
    <property type="nucleotide sequence ID" value="NZ_JAOYOD010000001.1"/>
</dbReference>
<dbReference type="PANTHER" id="PTHR42915">
    <property type="entry name" value="HYPOTHETICAL 460 KDA PROTEIN IN FEUA-SIGW INTERGENIC REGION [PRECURSOR]"/>
    <property type="match status" value="1"/>
</dbReference>
<dbReference type="Pfam" id="PF07075">
    <property type="entry name" value="NamZ_N"/>
    <property type="match status" value="1"/>
</dbReference>
<protein>
    <submittedName>
        <fullName evidence="2">DUF1343 domain-containing protein</fullName>
    </submittedName>
</protein>
<dbReference type="InterPro" id="IPR048502">
    <property type="entry name" value="NamZ_N"/>
</dbReference>
<gene>
    <name evidence="2" type="ORF">N7U62_05765</name>
</gene>
<evidence type="ECO:0000259" key="1">
    <source>
        <dbReference type="Pfam" id="PF07075"/>
    </source>
</evidence>
<keyword evidence="3" id="KW-1185">Reference proteome</keyword>
<dbReference type="Proteomes" id="UP001300692">
    <property type="component" value="Unassembled WGS sequence"/>
</dbReference>
<reference evidence="2 3" key="1">
    <citation type="submission" date="2022-10" db="EMBL/GenBank/DDBJ databases">
        <title>Comparative genomics and taxonomic characterization of three novel marine species of genus Reichenbachiella exhibiting antioxidant and polysaccharide degradation activities.</title>
        <authorList>
            <person name="Muhammad N."/>
            <person name="Lee Y.-J."/>
            <person name="Ko J."/>
            <person name="Kim S.-G."/>
        </authorList>
    </citation>
    <scope>NUCLEOTIDE SEQUENCE [LARGE SCALE GENOMIC DNA]</scope>
    <source>
        <strain evidence="2 3">ABR2-5</strain>
    </source>
</reference>
<dbReference type="PANTHER" id="PTHR42915:SF1">
    <property type="entry name" value="PEPTIDOGLYCAN BETA-N-ACETYLMURAMIDASE NAMZ"/>
    <property type="match status" value="1"/>
</dbReference>
<evidence type="ECO:0000313" key="2">
    <source>
        <dbReference type="EMBL" id="MCV9386160.1"/>
    </source>
</evidence>
<organism evidence="2 3">
    <name type="scientific">Reichenbachiella ulvae</name>
    <dbReference type="NCBI Taxonomy" id="2980104"/>
    <lineage>
        <taxon>Bacteria</taxon>
        <taxon>Pseudomonadati</taxon>
        <taxon>Bacteroidota</taxon>
        <taxon>Cytophagia</taxon>
        <taxon>Cytophagales</taxon>
        <taxon>Reichenbachiellaceae</taxon>
        <taxon>Reichenbachiella</taxon>
    </lineage>
</organism>
<proteinExistence type="predicted"/>
<dbReference type="Gene3D" id="3.40.50.12170">
    <property type="entry name" value="Uncharacterised protein PF07075, DUF1343"/>
    <property type="match status" value="1"/>
</dbReference>